<comment type="caution">
    <text evidence="1">The sequence shown here is derived from an EMBL/GenBank/DDBJ whole genome shotgun (WGS) entry which is preliminary data.</text>
</comment>
<dbReference type="Proteomes" id="UP001328107">
    <property type="component" value="Unassembled WGS sequence"/>
</dbReference>
<feature type="non-terminal residue" evidence="1">
    <location>
        <position position="1"/>
    </location>
</feature>
<evidence type="ECO:0000313" key="1">
    <source>
        <dbReference type="EMBL" id="GMR31908.1"/>
    </source>
</evidence>
<dbReference type="AlphaFoldDB" id="A0AAN5C072"/>
<proteinExistence type="predicted"/>
<accession>A0AAN5C072</accession>
<sequence>HFARDYFVKPQFTDTLRDYANDIRDLILAYSSNMGLKIDHKFCWNQKQLTDEECAMQVAQWAVNLERSIAMSSWSDDELRNYKQQY</sequence>
<protein>
    <submittedName>
        <fullName evidence="1">Uncharacterized protein</fullName>
    </submittedName>
</protein>
<gene>
    <name evidence="1" type="ORF">PMAYCL1PPCAC_02103</name>
</gene>
<name>A0AAN5C072_9BILA</name>
<dbReference type="Gene3D" id="1.10.1380.10">
    <property type="entry name" value="Neutral endopeptidase , domain2"/>
    <property type="match status" value="1"/>
</dbReference>
<reference evidence="2" key="1">
    <citation type="submission" date="2022-10" db="EMBL/GenBank/DDBJ databases">
        <title>Genome assembly of Pristionchus species.</title>
        <authorList>
            <person name="Yoshida K."/>
            <person name="Sommer R.J."/>
        </authorList>
    </citation>
    <scope>NUCLEOTIDE SEQUENCE [LARGE SCALE GENOMIC DNA]</scope>
    <source>
        <strain evidence="2">RS5460</strain>
    </source>
</reference>
<organism evidence="1 2">
    <name type="scientific">Pristionchus mayeri</name>
    <dbReference type="NCBI Taxonomy" id="1317129"/>
    <lineage>
        <taxon>Eukaryota</taxon>
        <taxon>Metazoa</taxon>
        <taxon>Ecdysozoa</taxon>
        <taxon>Nematoda</taxon>
        <taxon>Chromadorea</taxon>
        <taxon>Rhabditida</taxon>
        <taxon>Rhabditina</taxon>
        <taxon>Diplogasteromorpha</taxon>
        <taxon>Diplogasteroidea</taxon>
        <taxon>Neodiplogasteridae</taxon>
        <taxon>Pristionchus</taxon>
    </lineage>
</organism>
<evidence type="ECO:0000313" key="2">
    <source>
        <dbReference type="Proteomes" id="UP001328107"/>
    </source>
</evidence>
<dbReference type="InterPro" id="IPR042089">
    <property type="entry name" value="Peptidase_M13_dom_2"/>
</dbReference>
<dbReference type="EMBL" id="BTRK01000001">
    <property type="protein sequence ID" value="GMR31908.1"/>
    <property type="molecule type" value="Genomic_DNA"/>
</dbReference>
<feature type="non-terminal residue" evidence="1">
    <location>
        <position position="86"/>
    </location>
</feature>
<keyword evidence="2" id="KW-1185">Reference proteome</keyword>